<feature type="region of interest" description="Disordered" evidence="1">
    <location>
        <begin position="555"/>
        <end position="638"/>
    </location>
</feature>
<feature type="region of interest" description="Disordered" evidence="1">
    <location>
        <begin position="102"/>
        <end position="127"/>
    </location>
</feature>
<dbReference type="AlphaFoldDB" id="A0A2U3EQ56"/>
<feature type="region of interest" description="Disordered" evidence="1">
    <location>
        <begin position="417"/>
        <end position="436"/>
    </location>
</feature>
<dbReference type="Proteomes" id="UP000245956">
    <property type="component" value="Unassembled WGS sequence"/>
</dbReference>
<proteinExistence type="predicted"/>
<comment type="caution">
    <text evidence="2">The sequence shown here is derived from an EMBL/GenBank/DDBJ whole genome shotgun (WGS) entry which is preliminary data.</text>
</comment>
<feature type="region of interest" description="Disordered" evidence="1">
    <location>
        <begin position="480"/>
        <end position="506"/>
    </location>
</feature>
<sequence length="755" mass="80533">MPHSPPTCEASWMEGSCGVEKSVQGGEKLSGRYAQSMARMLAMVPRVSCYGLVASCGHVPPRGARLLNASSTALPELVGRSSSMNRGSHGLLAPWPGPTHDAAGGIACRSRGPDQAPADNEGRKDGWIEFGDGGWASRHLDSPAVVPIAGIRSGTSTAPRERPCIFHARPAHRPVEHRRPCFESTPAWPVDYLHPVGRSGDTVELPRRRRRALVSSHLTASVSATTTTRTPDKGRRRVNRASRHDPIIPRTRAASWALLFAFLLRHRRPATSSRSRCKPFTFEAYTLLGPCHLQPSPAAATTSTTSAITPEKHKRPAITSFVPAPGGAPDPPANSGSIANSTEPRRPARASQGYPCRYLVPLLFAAVYGVVLRTWLCGTASDTGAAGFARRFGLVPLGPLDPLVPFVSASDRSRHVRHPRSSATQHQQGGHRHRSPTRGVVCFFSRRLCWRQCVHLAFGIWQTGNHGSVVIRLERSLLQPSLPPDQSAPPSLRGGESSPVTVRHSPSRHVGLAVAPSRTPQPEASGVSFCSKAASFYLASLALVAASLRAAKNAITPPQISPPRPSAERCTTQHTSPARGRPSPSTYTITPSAAPATQRARSTTAPSTLTLLASHPVRPSHTASPAPRGHSLNTDTPAPPVGLASFGGVCLIRPPPSRAPQPSSLPPWRISGALRPLDARDLITQVTHSSAATPGPRGPPIHPSALLHPPPVQYLRYRLSCTVVVASPKRGTLAHHQPPTPPALVVRPATTDERP</sequence>
<organism evidence="2 3">
    <name type="scientific">Purpureocillium lilacinum</name>
    <name type="common">Paecilomyces lilacinus</name>
    <dbReference type="NCBI Taxonomy" id="33203"/>
    <lineage>
        <taxon>Eukaryota</taxon>
        <taxon>Fungi</taxon>
        <taxon>Dikarya</taxon>
        <taxon>Ascomycota</taxon>
        <taxon>Pezizomycotina</taxon>
        <taxon>Sordariomycetes</taxon>
        <taxon>Hypocreomycetidae</taxon>
        <taxon>Hypocreales</taxon>
        <taxon>Ophiocordycipitaceae</taxon>
        <taxon>Purpureocillium</taxon>
    </lineage>
</organism>
<feature type="region of interest" description="Disordered" evidence="1">
    <location>
        <begin position="731"/>
        <end position="755"/>
    </location>
</feature>
<feature type="compositionally biased region" description="Low complexity" evidence="1">
    <location>
        <begin position="214"/>
        <end position="229"/>
    </location>
</feature>
<accession>A0A2U3EQ56</accession>
<evidence type="ECO:0000313" key="3">
    <source>
        <dbReference type="Proteomes" id="UP000245956"/>
    </source>
</evidence>
<dbReference type="EMBL" id="LCWV01000001">
    <property type="protein sequence ID" value="PWI76629.1"/>
    <property type="molecule type" value="Genomic_DNA"/>
</dbReference>
<reference evidence="2 3" key="1">
    <citation type="journal article" date="2016" name="Front. Microbiol.">
        <title>Genome and transcriptome sequences reveal the specific parasitism of the nematophagous Purpureocillium lilacinum 36-1.</title>
        <authorList>
            <person name="Xie J."/>
            <person name="Li S."/>
            <person name="Mo C."/>
            <person name="Xiao X."/>
            <person name="Peng D."/>
            <person name="Wang G."/>
            <person name="Xiao Y."/>
        </authorList>
    </citation>
    <scope>NUCLEOTIDE SEQUENCE [LARGE SCALE GENOMIC DNA]</scope>
    <source>
        <strain evidence="2 3">36-1</strain>
    </source>
</reference>
<gene>
    <name evidence="2" type="ORF">PCL_03823</name>
</gene>
<evidence type="ECO:0000313" key="2">
    <source>
        <dbReference type="EMBL" id="PWI76629.1"/>
    </source>
</evidence>
<feature type="compositionally biased region" description="Low complexity" evidence="1">
    <location>
        <begin position="296"/>
        <end position="309"/>
    </location>
</feature>
<feature type="compositionally biased region" description="Low complexity" evidence="1">
    <location>
        <begin position="599"/>
        <end position="614"/>
    </location>
</feature>
<name>A0A2U3EQ56_PURLI</name>
<feature type="region of interest" description="Disordered" evidence="1">
    <location>
        <begin position="296"/>
        <end position="350"/>
    </location>
</feature>
<evidence type="ECO:0000256" key="1">
    <source>
        <dbReference type="SAM" id="MobiDB-lite"/>
    </source>
</evidence>
<protein>
    <submittedName>
        <fullName evidence="2">Uncharacterized protein</fullName>
    </submittedName>
</protein>
<feature type="region of interest" description="Disordered" evidence="1">
    <location>
        <begin position="214"/>
        <end position="245"/>
    </location>
</feature>